<dbReference type="EMBL" id="CAKASE010000043">
    <property type="protein sequence ID" value="CAG9559197.1"/>
    <property type="molecule type" value="Genomic_DNA"/>
</dbReference>
<evidence type="ECO:0000313" key="2">
    <source>
        <dbReference type="Proteomes" id="UP000789524"/>
    </source>
</evidence>
<dbReference type="AlphaFoldDB" id="A0A8J2QC30"/>
<evidence type="ECO:0000313" key="1">
    <source>
        <dbReference type="EMBL" id="CAG9559197.1"/>
    </source>
</evidence>
<gene>
    <name evidence="1" type="ORF">DCHRY22_LOCUS1102</name>
</gene>
<keyword evidence="2" id="KW-1185">Reference proteome</keyword>
<sequence>MCERCLVHNAVHSSGSAPASSPPAAAGCYANDSFVGLNLLLEPTLDLLCRPSGLWDLGIIYYCYYTEAWYSSQNIMTKQMNIAGATSLYG</sequence>
<accession>A0A8J2QC30</accession>
<dbReference type="Proteomes" id="UP000789524">
    <property type="component" value="Unassembled WGS sequence"/>
</dbReference>
<protein>
    <submittedName>
        <fullName evidence="1">(African queen) hypothetical protein</fullName>
    </submittedName>
</protein>
<dbReference type="PROSITE" id="PS51257">
    <property type="entry name" value="PROKAR_LIPOPROTEIN"/>
    <property type="match status" value="1"/>
</dbReference>
<comment type="caution">
    <text evidence="1">The sequence shown here is derived from an EMBL/GenBank/DDBJ whole genome shotgun (WGS) entry which is preliminary data.</text>
</comment>
<reference evidence="1" key="1">
    <citation type="submission" date="2021-09" db="EMBL/GenBank/DDBJ databases">
        <authorList>
            <person name="Martin H S."/>
        </authorList>
    </citation>
    <scope>NUCLEOTIDE SEQUENCE</scope>
</reference>
<proteinExistence type="predicted"/>
<name>A0A8J2QC30_9NEOP</name>
<organism evidence="1 2">
    <name type="scientific">Danaus chrysippus</name>
    <name type="common">African queen</name>
    <dbReference type="NCBI Taxonomy" id="151541"/>
    <lineage>
        <taxon>Eukaryota</taxon>
        <taxon>Metazoa</taxon>
        <taxon>Ecdysozoa</taxon>
        <taxon>Arthropoda</taxon>
        <taxon>Hexapoda</taxon>
        <taxon>Insecta</taxon>
        <taxon>Pterygota</taxon>
        <taxon>Neoptera</taxon>
        <taxon>Endopterygota</taxon>
        <taxon>Lepidoptera</taxon>
        <taxon>Glossata</taxon>
        <taxon>Ditrysia</taxon>
        <taxon>Papilionoidea</taxon>
        <taxon>Nymphalidae</taxon>
        <taxon>Danainae</taxon>
        <taxon>Danaini</taxon>
        <taxon>Danaina</taxon>
        <taxon>Danaus</taxon>
        <taxon>Anosia</taxon>
    </lineage>
</organism>